<sequence>MVRLSCRTGRKGAEPLKWQAVDSETLNQIYGEPAPASIVKEKDRLIPSYRRVVEASPFFAIASVGPDRLDCSPRGERGGAVIIADERTLIIPDWRGNNRIDTLRNIVGDPRVALLFLVPGSATTFRVNGQAIVSCDPDLLDSLQQNGKTPRSAIVVSIQTAFFQCARAVMRADLWNPAHFSEAETLPTAGQMLAEASDEREGGEAYDRAWPERAARTLF</sequence>
<proteinExistence type="predicted"/>
<keyword evidence="3" id="KW-1185">Reference proteome</keyword>
<dbReference type="PANTHER" id="PTHR42815">
    <property type="entry name" value="FAD-BINDING, PUTATIVE (AFU_ORTHOLOGUE AFUA_6G07600)-RELATED"/>
    <property type="match status" value="1"/>
</dbReference>
<name>A0A231UWH7_9HYPH</name>
<evidence type="ECO:0000313" key="2">
    <source>
        <dbReference type="EMBL" id="OXT00295.1"/>
    </source>
</evidence>
<dbReference type="PANTHER" id="PTHR42815:SF2">
    <property type="entry name" value="FAD-BINDING, PUTATIVE (AFU_ORTHOLOGUE AFUA_6G07600)-RELATED"/>
    <property type="match status" value="1"/>
</dbReference>
<dbReference type="SUPFAM" id="SSF50475">
    <property type="entry name" value="FMN-binding split barrel"/>
    <property type="match status" value="1"/>
</dbReference>
<evidence type="ECO:0000313" key="3">
    <source>
        <dbReference type="Proteomes" id="UP000215405"/>
    </source>
</evidence>
<dbReference type="InterPro" id="IPR024029">
    <property type="entry name" value="Pyridox_Oxase_FMN-dep"/>
</dbReference>
<organism evidence="2 3">
    <name type="scientific">Notoacmeibacter marinus</name>
    <dbReference type="NCBI Taxonomy" id="1876515"/>
    <lineage>
        <taxon>Bacteria</taxon>
        <taxon>Pseudomonadati</taxon>
        <taxon>Pseudomonadota</taxon>
        <taxon>Alphaproteobacteria</taxon>
        <taxon>Hyphomicrobiales</taxon>
        <taxon>Notoacmeibacteraceae</taxon>
        <taxon>Notoacmeibacter</taxon>
    </lineage>
</organism>
<feature type="domain" description="Pyridoxamine 5'-phosphate oxidase N-terminal" evidence="1">
    <location>
        <begin position="48"/>
        <end position="165"/>
    </location>
</feature>
<dbReference type="EMBL" id="NBYO01000002">
    <property type="protein sequence ID" value="OXT00295.1"/>
    <property type="molecule type" value="Genomic_DNA"/>
</dbReference>
<accession>A0A231UWH7</accession>
<dbReference type="Gene3D" id="2.30.110.10">
    <property type="entry name" value="Electron Transport, Fmn-binding Protein, Chain A"/>
    <property type="match status" value="1"/>
</dbReference>
<reference evidence="3" key="1">
    <citation type="journal article" date="2017" name="Int. J. Syst. Evol. Microbiol.">
        <title>Notoacmeibacter marinus gen. nov., sp. nov., isolated from the gut of a limpet and proposal of Notoacmeibacteraceae fam. nov. in the order Rhizobiales of the class Alphaproteobacteria.</title>
        <authorList>
            <person name="Huang Z."/>
            <person name="Guo F."/>
            <person name="Lai Q."/>
        </authorList>
    </citation>
    <scope>NUCLEOTIDE SEQUENCE [LARGE SCALE GENOMIC DNA]</scope>
    <source>
        <strain evidence="3">XMTR2A4</strain>
    </source>
</reference>
<dbReference type="AlphaFoldDB" id="A0A231UWH7"/>
<dbReference type="Pfam" id="PF01243">
    <property type="entry name" value="PNPOx_N"/>
    <property type="match status" value="1"/>
</dbReference>
<dbReference type="InterPro" id="IPR012349">
    <property type="entry name" value="Split_barrel_FMN-bd"/>
</dbReference>
<dbReference type="NCBIfam" id="TIGR04025">
    <property type="entry name" value="PPOX_FMN_DR2398"/>
    <property type="match status" value="1"/>
</dbReference>
<dbReference type="Proteomes" id="UP000215405">
    <property type="component" value="Unassembled WGS sequence"/>
</dbReference>
<gene>
    <name evidence="2" type="ORF">B7H23_09085</name>
</gene>
<protein>
    <submittedName>
        <fullName evidence="2">Flavin-nucleotide-binding protein</fullName>
    </submittedName>
</protein>
<dbReference type="InterPro" id="IPR011576">
    <property type="entry name" value="Pyridox_Oxase_N"/>
</dbReference>
<comment type="caution">
    <text evidence="2">The sequence shown here is derived from an EMBL/GenBank/DDBJ whole genome shotgun (WGS) entry which is preliminary data.</text>
</comment>
<evidence type="ECO:0000259" key="1">
    <source>
        <dbReference type="Pfam" id="PF01243"/>
    </source>
</evidence>